<feature type="compositionally biased region" description="Polar residues" evidence="1">
    <location>
        <begin position="563"/>
        <end position="588"/>
    </location>
</feature>
<feature type="region of interest" description="Disordered" evidence="1">
    <location>
        <begin position="530"/>
        <end position="588"/>
    </location>
</feature>
<dbReference type="AlphaFoldDB" id="A0A0F9KN38"/>
<feature type="compositionally biased region" description="Low complexity" evidence="1">
    <location>
        <begin position="538"/>
        <end position="547"/>
    </location>
</feature>
<evidence type="ECO:0000256" key="1">
    <source>
        <dbReference type="SAM" id="MobiDB-lite"/>
    </source>
</evidence>
<dbReference type="EMBL" id="LAZR01007728">
    <property type="protein sequence ID" value="KKM83348.1"/>
    <property type="molecule type" value="Genomic_DNA"/>
</dbReference>
<gene>
    <name evidence="2" type="ORF">LCGC14_1310410</name>
</gene>
<evidence type="ECO:0008006" key="3">
    <source>
        <dbReference type="Google" id="ProtNLM"/>
    </source>
</evidence>
<reference evidence="2" key="1">
    <citation type="journal article" date="2015" name="Nature">
        <title>Complex archaea that bridge the gap between prokaryotes and eukaryotes.</title>
        <authorList>
            <person name="Spang A."/>
            <person name="Saw J.H."/>
            <person name="Jorgensen S.L."/>
            <person name="Zaremba-Niedzwiedzka K."/>
            <person name="Martijn J."/>
            <person name="Lind A.E."/>
            <person name="van Eijk R."/>
            <person name="Schleper C."/>
            <person name="Guy L."/>
            <person name="Ettema T.J."/>
        </authorList>
    </citation>
    <scope>NUCLEOTIDE SEQUENCE</scope>
</reference>
<evidence type="ECO:0000313" key="2">
    <source>
        <dbReference type="EMBL" id="KKM83348.1"/>
    </source>
</evidence>
<comment type="caution">
    <text evidence="2">The sequence shown here is derived from an EMBL/GenBank/DDBJ whole genome shotgun (WGS) entry which is preliminary data.</text>
</comment>
<accession>A0A0F9KN38</accession>
<organism evidence="2">
    <name type="scientific">marine sediment metagenome</name>
    <dbReference type="NCBI Taxonomy" id="412755"/>
    <lineage>
        <taxon>unclassified sequences</taxon>
        <taxon>metagenomes</taxon>
        <taxon>ecological metagenomes</taxon>
    </lineage>
</organism>
<proteinExistence type="predicted"/>
<sequence length="588" mass="66332">MSLLNQRDVRKTFTQRIREGARIWRRADEPRLAKRNRMVSSWVSGYFNRGTNAKTHTMNLVDRAIGILVPYLSMSDPKVHCEARIPKLKPWAYTTQLAMNHLLQEIKFAKTVLRPSIFNSMFGAGIVKTGIMKEWESSIYGNNLDIGQPYAATVDDEDYIGDIAADTREDFDMEGNYYVMPTQLAKEFFGVKHADHISPSFKLYGDNSIKDIVKTTVQGTDYHTLRYWTKLMDVYLPDEGITVTLLADGEYYKILKTTVFDGPEDGPYDFLGYKFSMKQPMPIPPAWGWIDMDTAMNVLINKMRAQAEAQKNILVYTPEAQQDADNMASTINNGTCKVDDINNVKAIQLGGTNPENYEWVSYLEQQFSIQGGNLYQLGGRGSQANTLGQEQMLMTNASRIVDDMVNSVYDFTQSVMKKFAWYIWNDPMIQIPTIKRIEGAGSVEVIFDKYAREGDFYDFNFKIQPYSMQRFNPSIQSQKLMQFLSGWVLPVMPLAAQQGVRVNIDAATTKIAEYLQLDIGDIWQSAIPAGGNDMGPYQPSQGSVQQKKQSKFTGQTDDRFGSSGASRTGNSSQYANSPRAGQSSAPNK</sequence>
<name>A0A0F9KN38_9ZZZZ</name>
<protein>
    <recommendedName>
        <fullName evidence="3">Portal protein</fullName>
    </recommendedName>
</protein>